<dbReference type="Proteomes" id="UP000008303">
    <property type="component" value="Chromosome"/>
</dbReference>
<name>F4BFH4_9GAMM</name>
<dbReference type="EMBL" id="CP002558">
    <property type="protein sequence ID" value="AEE26218.1"/>
    <property type="molecule type" value="Genomic_DNA"/>
</dbReference>
<dbReference type="HOGENOM" id="CLU_3099094_0_0_6"/>
<evidence type="ECO:0000313" key="1">
    <source>
        <dbReference type="EMBL" id="AEE26218.1"/>
    </source>
</evidence>
<accession>F4BFH4</accession>
<evidence type="ECO:0000313" key="2">
    <source>
        <dbReference type="Proteomes" id="UP000008303"/>
    </source>
</evidence>
<proteinExistence type="predicted"/>
<dbReference type="AlphaFoldDB" id="F4BFH4"/>
<dbReference type="KEGG" id="fcn:FN3523_0915"/>
<reference evidence="2" key="1">
    <citation type="journal article" date="2011" name="Appl. Environ. Microbiol.">
        <title>Common ancestry and novel genetic traits of Francisella novicida-like isolates from North America and Australia as revealed by comparative genomic analyses.</title>
        <authorList>
            <person name="Siddaramappa S."/>
            <person name="Challacombe J.F."/>
            <person name="Petersen J.M."/>
            <person name="Pillai S."/>
            <person name="Hogg G."/>
            <person name="Kuske C.R."/>
        </authorList>
    </citation>
    <scope>NUCLEOTIDE SEQUENCE [LARGE SCALE GENOMIC DNA]</scope>
    <source>
        <strain evidence="2">3523</strain>
    </source>
</reference>
<gene>
    <name evidence="1" type="ordered locus">FN3523_0915</name>
</gene>
<sequence length="49" mass="5576">MLLSKNFLAIKTIYFDANLLTINDNNSTINIIVKQLKVTANPWLLIISK</sequence>
<protein>
    <submittedName>
        <fullName evidence="1">Uncharacterized protein</fullName>
    </submittedName>
</protein>
<organism evidence="1 2">
    <name type="scientific">Francisella hispaniensis</name>
    <dbReference type="NCBI Taxonomy" id="622488"/>
    <lineage>
        <taxon>Bacteria</taxon>
        <taxon>Pseudomonadati</taxon>
        <taxon>Pseudomonadota</taxon>
        <taxon>Gammaproteobacteria</taxon>
        <taxon>Thiotrichales</taxon>
        <taxon>Francisellaceae</taxon>
        <taxon>Francisella</taxon>
    </lineage>
</organism>